<dbReference type="RefSeq" id="WP_185005171.1">
    <property type="nucleotide sequence ID" value="NZ_BAAAUI010000001.1"/>
</dbReference>
<proteinExistence type="predicted"/>
<gene>
    <name evidence="1" type="ORF">HNR67_005534</name>
</gene>
<sequence length="179" mass="19428">MQIATFVIAVAGWVTAALALGWNIASWLLTGGRGRVELAVGFVERLSTRYVLFPLSRGGIDQARREMQRNSVDGDLAYFITVRNVGRTALTVRSVQFRAETREAFGTLGGGDWGAKLPARVETGDSITIGMNAVWLHEMGALVRRKHSLAAATLRGEADLGTGKTVISKHRLVIHDDPD</sequence>
<dbReference type="EMBL" id="JACHMH010000001">
    <property type="protein sequence ID" value="MBB4679416.1"/>
    <property type="molecule type" value="Genomic_DNA"/>
</dbReference>
<accession>A0A7W7FUK8</accession>
<protein>
    <submittedName>
        <fullName evidence="1">Uncharacterized protein</fullName>
    </submittedName>
</protein>
<comment type="caution">
    <text evidence="1">The sequence shown here is derived from an EMBL/GenBank/DDBJ whole genome shotgun (WGS) entry which is preliminary data.</text>
</comment>
<dbReference type="Proteomes" id="UP000533598">
    <property type="component" value="Unassembled WGS sequence"/>
</dbReference>
<reference evidence="1 2" key="1">
    <citation type="submission" date="2020-08" db="EMBL/GenBank/DDBJ databases">
        <title>Sequencing the genomes of 1000 actinobacteria strains.</title>
        <authorList>
            <person name="Klenk H.-P."/>
        </authorList>
    </citation>
    <scope>NUCLEOTIDE SEQUENCE [LARGE SCALE GENOMIC DNA]</scope>
    <source>
        <strain evidence="1 2">DSM 44230</strain>
    </source>
</reference>
<keyword evidence="2" id="KW-1185">Reference proteome</keyword>
<evidence type="ECO:0000313" key="1">
    <source>
        <dbReference type="EMBL" id="MBB4679416.1"/>
    </source>
</evidence>
<name>A0A7W7FUK8_9PSEU</name>
<dbReference type="AlphaFoldDB" id="A0A7W7FUK8"/>
<organism evidence="1 2">
    <name type="scientific">Crossiella cryophila</name>
    <dbReference type="NCBI Taxonomy" id="43355"/>
    <lineage>
        <taxon>Bacteria</taxon>
        <taxon>Bacillati</taxon>
        <taxon>Actinomycetota</taxon>
        <taxon>Actinomycetes</taxon>
        <taxon>Pseudonocardiales</taxon>
        <taxon>Pseudonocardiaceae</taxon>
        <taxon>Crossiella</taxon>
    </lineage>
</organism>
<evidence type="ECO:0000313" key="2">
    <source>
        <dbReference type="Proteomes" id="UP000533598"/>
    </source>
</evidence>